<dbReference type="Proteomes" id="UP000011115">
    <property type="component" value="Unassembled WGS sequence"/>
</dbReference>
<feature type="region of interest" description="Disordered" evidence="1">
    <location>
        <begin position="102"/>
        <end position="125"/>
    </location>
</feature>
<organism evidence="2 3">
    <name type="scientific">Solanum tuberosum</name>
    <name type="common">Potato</name>
    <dbReference type="NCBI Taxonomy" id="4113"/>
    <lineage>
        <taxon>Eukaryota</taxon>
        <taxon>Viridiplantae</taxon>
        <taxon>Streptophyta</taxon>
        <taxon>Embryophyta</taxon>
        <taxon>Tracheophyta</taxon>
        <taxon>Spermatophyta</taxon>
        <taxon>Magnoliopsida</taxon>
        <taxon>eudicotyledons</taxon>
        <taxon>Gunneridae</taxon>
        <taxon>Pentapetalae</taxon>
        <taxon>asterids</taxon>
        <taxon>lamiids</taxon>
        <taxon>Solanales</taxon>
        <taxon>Solanaceae</taxon>
        <taxon>Solanoideae</taxon>
        <taxon>Solaneae</taxon>
        <taxon>Solanum</taxon>
    </lineage>
</organism>
<feature type="compositionally biased region" description="Low complexity" evidence="1">
    <location>
        <begin position="1"/>
        <end position="20"/>
    </location>
</feature>
<dbReference type="PANTHER" id="PTHR33180:SF31">
    <property type="entry name" value="POLYPROTEIN PROTEIN"/>
    <property type="match status" value="1"/>
</dbReference>
<dbReference type="PaxDb" id="4113-PGSC0003DMT400028304"/>
<reference evidence="2" key="2">
    <citation type="submission" date="2015-06" db="UniProtKB">
        <authorList>
            <consortium name="EnsemblPlants"/>
        </authorList>
    </citation>
    <scope>IDENTIFICATION</scope>
    <source>
        <strain evidence="2">DM1-3 516 R44</strain>
    </source>
</reference>
<dbReference type="AlphaFoldDB" id="M1AQY9"/>
<feature type="region of interest" description="Disordered" evidence="1">
    <location>
        <begin position="1"/>
        <end position="21"/>
    </location>
</feature>
<feature type="compositionally biased region" description="Basic and acidic residues" evidence="1">
    <location>
        <begin position="112"/>
        <end position="125"/>
    </location>
</feature>
<protein>
    <submittedName>
        <fullName evidence="2">Uncharacterized protein</fullName>
    </submittedName>
</protein>
<keyword evidence="3" id="KW-1185">Reference proteome</keyword>
<reference evidence="3" key="1">
    <citation type="journal article" date="2011" name="Nature">
        <title>Genome sequence and analysis of the tuber crop potato.</title>
        <authorList>
            <consortium name="The Potato Genome Sequencing Consortium"/>
        </authorList>
    </citation>
    <scope>NUCLEOTIDE SEQUENCE [LARGE SCALE GENOMIC DNA]</scope>
    <source>
        <strain evidence="3">cv. DM1-3 516 R44</strain>
    </source>
</reference>
<dbReference type="PANTHER" id="PTHR33180">
    <property type="entry name" value="PHOTOSYSTEM II CP43 REACTION CENTER PROTEIN"/>
    <property type="match status" value="1"/>
</dbReference>
<sequence length="197" mass="22532">MFSTTTTTTDSSDRNNNNSNMVRLLRPKHDRCRTLEWQRKARPYLFFQACFYAARSFLTKRMAYLVNPCAFRWVSKKPFPGSWYELKKSIYGGIVFNERATASNKKGKKAPSKGEIRAKAHQDPSRIPESTLPAADIVPARAQTVVPAPPVQGPPPQLLNRLKAEGLRTILEKKRLSTDGVVDMYLLVWDTIRFHMF</sequence>
<dbReference type="EnsemblPlants" id="PGSC0003DMT400028304">
    <property type="protein sequence ID" value="PGSC0003DMT400028304"/>
    <property type="gene ID" value="PGSC0003DMG400010911"/>
</dbReference>
<dbReference type="InParanoid" id="M1AQY9"/>
<evidence type="ECO:0000313" key="2">
    <source>
        <dbReference type="EnsemblPlants" id="PGSC0003DMT400028304"/>
    </source>
</evidence>
<dbReference type="HOGENOM" id="CLU_1386324_0_0_1"/>
<evidence type="ECO:0000256" key="1">
    <source>
        <dbReference type="SAM" id="MobiDB-lite"/>
    </source>
</evidence>
<dbReference type="Gramene" id="PGSC0003DMT400028304">
    <property type="protein sequence ID" value="PGSC0003DMT400028304"/>
    <property type="gene ID" value="PGSC0003DMG400010911"/>
</dbReference>
<proteinExistence type="predicted"/>
<name>M1AQY9_SOLTU</name>
<accession>M1AQY9</accession>
<evidence type="ECO:0000313" key="3">
    <source>
        <dbReference type="Proteomes" id="UP000011115"/>
    </source>
</evidence>